<organism evidence="2">
    <name type="scientific">hydrothermal vent metagenome</name>
    <dbReference type="NCBI Taxonomy" id="652676"/>
    <lineage>
        <taxon>unclassified sequences</taxon>
        <taxon>metagenomes</taxon>
        <taxon>ecological metagenomes</taxon>
    </lineage>
</organism>
<protein>
    <submittedName>
        <fullName evidence="2">Mannose-1-phosphate guanylyltransferase (GDP)</fullName>
        <ecNumber evidence="2">2.7.7.22</ecNumber>
    </submittedName>
</protein>
<dbReference type="GO" id="GO:0008928">
    <property type="term" value="F:mannose-1-phosphate guanylyltransferase (GDP) activity"/>
    <property type="evidence" value="ECO:0007669"/>
    <property type="project" value="UniProtKB-EC"/>
</dbReference>
<dbReference type="SUPFAM" id="SSF51182">
    <property type="entry name" value="RmlC-like cupins"/>
    <property type="match status" value="1"/>
</dbReference>
<dbReference type="AlphaFoldDB" id="A0A3B1DP40"/>
<feature type="domain" description="Mannose-6-phosphate isomerase type II C-terminal" evidence="1">
    <location>
        <begin position="14"/>
        <end position="117"/>
    </location>
</feature>
<proteinExistence type="predicted"/>
<dbReference type="GO" id="GO:0005976">
    <property type="term" value="P:polysaccharide metabolic process"/>
    <property type="evidence" value="ECO:0007669"/>
    <property type="project" value="InterPro"/>
</dbReference>
<accession>A0A3B1DP40</accession>
<dbReference type="GO" id="GO:0009298">
    <property type="term" value="P:GDP-mannose biosynthetic process"/>
    <property type="evidence" value="ECO:0007669"/>
    <property type="project" value="TreeGrafter"/>
</dbReference>
<dbReference type="CDD" id="cd02213">
    <property type="entry name" value="cupin_PMI_typeII_C"/>
    <property type="match status" value="1"/>
</dbReference>
<dbReference type="InterPro" id="IPR011051">
    <property type="entry name" value="RmlC_Cupin_sf"/>
</dbReference>
<keyword evidence="2" id="KW-0548">Nucleotidyltransferase</keyword>
<dbReference type="Gene3D" id="2.60.120.10">
    <property type="entry name" value="Jelly Rolls"/>
    <property type="match status" value="1"/>
</dbReference>
<dbReference type="InterPro" id="IPR001538">
    <property type="entry name" value="Man6P_isomerase-2_C"/>
</dbReference>
<dbReference type="Pfam" id="PF01050">
    <property type="entry name" value="MannoseP_isomer"/>
    <property type="match status" value="1"/>
</dbReference>
<dbReference type="PANTHER" id="PTHR46390:SF1">
    <property type="entry name" value="MANNOSE-1-PHOSPHATE GUANYLYLTRANSFERASE"/>
    <property type="match status" value="1"/>
</dbReference>
<keyword evidence="2" id="KW-0808">Transferase</keyword>
<evidence type="ECO:0000259" key="1">
    <source>
        <dbReference type="Pfam" id="PF01050"/>
    </source>
</evidence>
<dbReference type="InterPro" id="IPR051161">
    <property type="entry name" value="Mannose-6P_isomerase_type2"/>
</dbReference>
<dbReference type="EC" id="2.7.7.22" evidence="2"/>
<dbReference type="PANTHER" id="PTHR46390">
    <property type="entry name" value="MANNOSE-1-PHOSPHATE GUANYLYLTRANSFERASE"/>
    <property type="match status" value="1"/>
</dbReference>
<reference evidence="2" key="1">
    <citation type="submission" date="2018-06" db="EMBL/GenBank/DDBJ databases">
        <authorList>
            <person name="Zhirakovskaya E."/>
        </authorList>
    </citation>
    <scope>NUCLEOTIDE SEQUENCE</scope>
</reference>
<sequence>MSEYQKEYLVSVGERPWGEYKVLLNGEDHKVKEITVKPGQRLSLQRHQKREEHWFIHKGEALVTINGVEHKLSVGQYIDIPRQCVHRIANLGDTPLVFIEIQTGDYFGEDDIERLEDDYLR</sequence>
<name>A0A3B1DP40_9ZZZZ</name>
<dbReference type="GO" id="GO:0004475">
    <property type="term" value="F:mannose-1-phosphate guanylyltransferase (GTP) activity"/>
    <property type="evidence" value="ECO:0007669"/>
    <property type="project" value="TreeGrafter"/>
</dbReference>
<dbReference type="EMBL" id="UOGJ01000137">
    <property type="protein sequence ID" value="VAX37828.1"/>
    <property type="molecule type" value="Genomic_DNA"/>
</dbReference>
<dbReference type="InterPro" id="IPR014710">
    <property type="entry name" value="RmlC-like_jellyroll"/>
</dbReference>
<gene>
    <name evidence="2" type="ORF">MNBD_UNCLBAC01-1518</name>
</gene>
<evidence type="ECO:0000313" key="2">
    <source>
        <dbReference type="EMBL" id="VAX37828.1"/>
    </source>
</evidence>